<dbReference type="InterPro" id="IPR054207">
    <property type="entry name" value="DUF6913"/>
</dbReference>
<dbReference type="KEGG" id="fax:FUAX_25200"/>
<protein>
    <submittedName>
        <fullName evidence="1">Uncharacterized protein</fullName>
    </submittedName>
</protein>
<accession>A0AAU9D2A1</accession>
<dbReference type="Proteomes" id="UP001348817">
    <property type="component" value="Chromosome"/>
</dbReference>
<proteinExistence type="predicted"/>
<sequence>MFVLKERLLERSTEKQLRKNKAKRNPASWENAQTAGILFTIGDEKKTDAAKRLRTELRNSGKGKKISLIAYFPGEKDCPIEDFDIFTSADFDWKGRPVHEMIGAFMDKPFDFLFHIDTEPNAVTDHLLAASKAKCRVGIFRPGAEDYYELMLGGGAGYSDAIQEMLHYIHVLEDYA</sequence>
<reference evidence="1 2" key="1">
    <citation type="submission" date="2021-12" db="EMBL/GenBank/DDBJ databases">
        <title>Genome sequencing of bacteria with rrn-lacking chromosome and rrn-plasmid.</title>
        <authorList>
            <person name="Anda M."/>
            <person name="Iwasaki W."/>
        </authorList>
    </citation>
    <scope>NUCLEOTIDE SEQUENCE [LARGE SCALE GENOMIC DNA]</scope>
    <source>
        <strain evidence="1 2">DSM 100852</strain>
    </source>
</reference>
<gene>
    <name evidence="1" type="ORF">FUAX_25200</name>
</gene>
<name>A0AAU9D2A1_9BACT</name>
<organism evidence="1 2">
    <name type="scientific">Fulvitalea axinellae</name>
    <dbReference type="NCBI Taxonomy" id="1182444"/>
    <lineage>
        <taxon>Bacteria</taxon>
        <taxon>Pseudomonadati</taxon>
        <taxon>Bacteroidota</taxon>
        <taxon>Cytophagia</taxon>
        <taxon>Cytophagales</taxon>
        <taxon>Persicobacteraceae</taxon>
        <taxon>Fulvitalea</taxon>
    </lineage>
</organism>
<evidence type="ECO:0000313" key="1">
    <source>
        <dbReference type="EMBL" id="BDD10088.1"/>
    </source>
</evidence>
<evidence type="ECO:0000313" key="2">
    <source>
        <dbReference type="Proteomes" id="UP001348817"/>
    </source>
</evidence>
<dbReference type="RefSeq" id="WP_338391666.1">
    <property type="nucleotide sequence ID" value="NZ_AP025314.1"/>
</dbReference>
<dbReference type="EMBL" id="AP025314">
    <property type="protein sequence ID" value="BDD10088.1"/>
    <property type="molecule type" value="Genomic_DNA"/>
</dbReference>
<keyword evidence="2" id="KW-1185">Reference proteome</keyword>
<dbReference type="AlphaFoldDB" id="A0AAU9D2A1"/>
<dbReference type="Pfam" id="PF21857">
    <property type="entry name" value="DUF6913"/>
    <property type="match status" value="1"/>
</dbReference>